<organism evidence="2 3">
    <name type="scientific">Eubacterium barkeri</name>
    <name type="common">Clostridium barkeri</name>
    <dbReference type="NCBI Taxonomy" id="1528"/>
    <lineage>
        <taxon>Bacteria</taxon>
        <taxon>Bacillati</taxon>
        <taxon>Bacillota</taxon>
        <taxon>Clostridia</taxon>
        <taxon>Eubacteriales</taxon>
        <taxon>Eubacteriaceae</taxon>
        <taxon>Eubacterium</taxon>
    </lineage>
</organism>
<name>A0A1H3JA74_EUBBA</name>
<dbReference type="PANTHER" id="PTHR43777">
    <property type="entry name" value="MOLYBDENUM COFACTOR CYTIDYLYLTRANSFERASE"/>
    <property type="match status" value="1"/>
</dbReference>
<sequence length="199" mass="21493">MVVGLLLAAGLSSRMGQEKLLLPFKGHTLLEETLENLSRAGLNHKVVVTKAAIAAALDFPGDVTVILNPRPEDGQASSLSLGIKTCRQIPDCEGILVFLGDEPLITPGLIKRVLKAQEDNPQSIILPEYDGKPGHPVAIGPTWYRAFAGETGDRGGRQIIAAHPESVIRIPGDAPSLMDVDCEEDYRKVLHYGKKRNKS</sequence>
<dbReference type="STRING" id="1528.SAMN04488579_12813"/>
<evidence type="ECO:0000259" key="1">
    <source>
        <dbReference type="Pfam" id="PF12804"/>
    </source>
</evidence>
<reference evidence="3" key="1">
    <citation type="submission" date="2016-10" db="EMBL/GenBank/DDBJ databases">
        <authorList>
            <person name="Varghese N."/>
            <person name="Submissions S."/>
        </authorList>
    </citation>
    <scope>NUCLEOTIDE SEQUENCE [LARGE SCALE GENOMIC DNA]</scope>
    <source>
        <strain evidence="3">VPI 5359</strain>
    </source>
</reference>
<gene>
    <name evidence="2" type="ORF">SAMN04488579_12813</name>
</gene>
<proteinExistence type="predicted"/>
<dbReference type="CDD" id="cd04182">
    <property type="entry name" value="GT_2_like_f"/>
    <property type="match status" value="1"/>
</dbReference>
<dbReference type="InterPro" id="IPR025877">
    <property type="entry name" value="MobA-like_NTP_Trfase"/>
</dbReference>
<dbReference type="Gene3D" id="3.90.550.10">
    <property type="entry name" value="Spore Coat Polysaccharide Biosynthesis Protein SpsA, Chain A"/>
    <property type="match status" value="1"/>
</dbReference>
<dbReference type="InterPro" id="IPR029044">
    <property type="entry name" value="Nucleotide-diphossugar_trans"/>
</dbReference>
<accession>A0A1H3JA74</accession>
<feature type="domain" description="MobA-like NTP transferase" evidence="1">
    <location>
        <begin position="4"/>
        <end position="165"/>
    </location>
</feature>
<evidence type="ECO:0000313" key="2">
    <source>
        <dbReference type="EMBL" id="SDY36851.1"/>
    </source>
</evidence>
<keyword evidence="3" id="KW-1185">Reference proteome</keyword>
<dbReference type="PANTHER" id="PTHR43777:SF1">
    <property type="entry name" value="MOLYBDENUM COFACTOR CYTIDYLYLTRANSFERASE"/>
    <property type="match status" value="1"/>
</dbReference>
<keyword evidence="2" id="KW-0548">Nucleotidyltransferase</keyword>
<dbReference type="SUPFAM" id="SSF53448">
    <property type="entry name" value="Nucleotide-diphospho-sugar transferases"/>
    <property type="match status" value="1"/>
</dbReference>
<evidence type="ECO:0000313" key="3">
    <source>
        <dbReference type="Proteomes" id="UP000199652"/>
    </source>
</evidence>
<keyword evidence="2" id="KW-0808">Transferase</keyword>
<dbReference type="Pfam" id="PF12804">
    <property type="entry name" value="NTP_transf_3"/>
    <property type="match status" value="1"/>
</dbReference>
<dbReference type="EMBL" id="FNOU01000028">
    <property type="protein sequence ID" value="SDY36851.1"/>
    <property type="molecule type" value="Genomic_DNA"/>
</dbReference>
<dbReference type="GO" id="GO:0016779">
    <property type="term" value="F:nucleotidyltransferase activity"/>
    <property type="evidence" value="ECO:0007669"/>
    <property type="project" value="UniProtKB-KW"/>
</dbReference>
<protein>
    <submittedName>
        <fullName evidence="2">Molybdenum cofactor cytidylyltransferase</fullName>
    </submittedName>
</protein>
<dbReference type="AlphaFoldDB" id="A0A1H3JA74"/>
<dbReference type="Proteomes" id="UP000199652">
    <property type="component" value="Unassembled WGS sequence"/>
</dbReference>